<dbReference type="Gene3D" id="2.115.10.20">
    <property type="entry name" value="Glycosyl hydrolase domain, family 43"/>
    <property type="match status" value="1"/>
</dbReference>
<keyword evidence="7" id="KW-0858">Xylan degradation</keyword>
<feature type="site" description="Important for catalytic activity, responsible for pKa modulation of the active site Glu and correct orientation of both the proton donor and substrate" evidence="17">
    <location>
        <position position="199"/>
    </location>
</feature>
<evidence type="ECO:0000256" key="3">
    <source>
        <dbReference type="ARBA" id="ARBA00004834"/>
    </source>
</evidence>
<evidence type="ECO:0000256" key="1">
    <source>
        <dbReference type="ARBA" id="ARBA00000375"/>
    </source>
</evidence>
<dbReference type="OrthoDB" id="195678at2759"/>
<proteinExistence type="inferred from homology"/>
<keyword evidence="18" id="KW-1133">Transmembrane helix</keyword>
<accession>A0A2I1CVV0</accession>
<evidence type="ECO:0000313" key="20">
    <source>
        <dbReference type="Proteomes" id="UP000234254"/>
    </source>
</evidence>
<evidence type="ECO:0000256" key="15">
    <source>
        <dbReference type="PIRNR" id="PIRNR026534"/>
    </source>
</evidence>
<evidence type="ECO:0000256" key="8">
    <source>
        <dbReference type="ARBA" id="ARBA00022729"/>
    </source>
</evidence>
<dbReference type="InterPro" id="IPR016840">
    <property type="entry name" value="Glyco_hydro_43_endo_a_Ara-ase"/>
</dbReference>
<keyword evidence="9 15" id="KW-0378">Hydrolase</keyword>
<comment type="subcellular location">
    <subcellularLocation>
        <location evidence="2">Secreted</location>
    </subcellularLocation>
</comment>
<dbReference type="PIRSF" id="PIRSF026534">
    <property type="entry name" value="Endo_alpha-L-arabinosidase"/>
    <property type="match status" value="1"/>
</dbReference>
<keyword evidence="8" id="KW-0732">Signal</keyword>
<evidence type="ECO:0000256" key="16">
    <source>
        <dbReference type="PIRSR" id="PIRSR606710-1"/>
    </source>
</evidence>
<feature type="transmembrane region" description="Helical" evidence="18">
    <location>
        <begin position="31"/>
        <end position="48"/>
    </location>
</feature>
<keyword evidence="13" id="KW-0624">Polysaccharide degradation</keyword>
<comment type="function">
    <text evidence="14">Endo-1,5-alpha-L-arabinanase involved in degradation of pectin. Its preferred substrate is linear 1,5-alpha-L-arabinan.</text>
</comment>
<evidence type="ECO:0000256" key="2">
    <source>
        <dbReference type="ARBA" id="ARBA00004613"/>
    </source>
</evidence>
<keyword evidence="10" id="KW-0325">Glycoprotein</keyword>
<protein>
    <recommendedName>
        <fullName evidence="5 15">Arabinan endo-1,5-alpha-L-arabinosidase</fullName>
        <ecNumber evidence="5 15">3.2.1.99</ecNumber>
    </recommendedName>
</protein>
<feature type="active site" description="Proton donor" evidence="16">
    <location>
        <position position="272"/>
    </location>
</feature>
<evidence type="ECO:0000256" key="10">
    <source>
        <dbReference type="ARBA" id="ARBA00023180"/>
    </source>
</evidence>
<evidence type="ECO:0000256" key="5">
    <source>
        <dbReference type="ARBA" id="ARBA00012586"/>
    </source>
</evidence>
<dbReference type="PANTHER" id="PTHR43301">
    <property type="entry name" value="ARABINAN ENDO-1,5-ALPHA-L-ARABINOSIDASE"/>
    <property type="match status" value="1"/>
</dbReference>
<keyword evidence="18" id="KW-0472">Membrane</keyword>
<evidence type="ECO:0000313" key="19">
    <source>
        <dbReference type="EMBL" id="PKY01735.1"/>
    </source>
</evidence>
<comment type="similarity">
    <text evidence="4 15">Belongs to the glycosyl hydrolase 43 family.</text>
</comment>
<keyword evidence="18" id="KW-0812">Transmembrane</keyword>
<dbReference type="SUPFAM" id="SSF75005">
    <property type="entry name" value="Arabinanase/levansucrase/invertase"/>
    <property type="match status" value="1"/>
</dbReference>
<dbReference type="GeneID" id="36549532"/>
<keyword evidence="11" id="KW-0119">Carbohydrate metabolism</keyword>
<dbReference type="VEuPathDB" id="FungiDB:P168DRAFT_55079"/>
<evidence type="ECO:0000256" key="4">
    <source>
        <dbReference type="ARBA" id="ARBA00009865"/>
    </source>
</evidence>
<name>A0A2I1CVV0_ASPC2</name>
<dbReference type="InterPro" id="IPR050727">
    <property type="entry name" value="GH43_arabinanases"/>
</dbReference>
<dbReference type="Proteomes" id="UP000234254">
    <property type="component" value="Unassembled WGS sequence"/>
</dbReference>
<dbReference type="GO" id="GO:0005576">
    <property type="term" value="C:extracellular region"/>
    <property type="evidence" value="ECO:0007669"/>
    <property type="project" value="UniProtKB-SubCell"/>
</dbReference>
<keyword evidence="20" id="KW-1185">Reference proteome</keyword>
<dbReference type="Pfam" id="PF04616">
    <property type="entry name" value="Glyco_hydro_43"/>
    <property type="match status" value="1"/>
</dbReference>
<dbReference type="GO" id="GO:0031222">
    <property type="term" value="P:arabinan catabolic process"/>
    <property type="evidence" value="ECO:0007669"/>
    <property type="project" value="UniProtKB-UniPathway"/>
</dbReference>
<dbReference type="GO" id="GO:0046558">
    <property type="term" value="F:arabinan endo-1,5-alpha-L-arabinosidase activity"/>
    <property type="evidence" value="ECO:0007669"/>
    <property type="project" value="UniProtKB-EC"/>
</dbReference>
<evidence type="ECO:0000256" key="13">
    <source>
        <dbReference type="ARBA" id="ARBA00023326"/>
    </source>
</evidence>
<dbReference type="EMBL" id="MSFM01000011">
    <property type="protein sequence ID" value="PKY01735.1"/>
    <property type="molecule type" value="Genomic_DNA"/>
</dbReference>
<dbReference type="InterPro" id="IPR006710">
    <property type="entry name" value="Glyco_hydro_43"/>
</dbReference>
<keyword evidence="12 15" id="KW-0326">Glycosidase</keyword>
<sequence length="394" mass="43535">MLARALNLIQWPFAPRRGSDRRLGSKFTRRLLHIMLILAFLSIVSYVLCMKNARPDIRIPQRPIYSYAPGRGTDLHIHDPSIISVDGTYYAYGHGEHIPIHQAPNLDGPWTHAGSVLDHDSIIEKGNRRLLWAPTTVEVDGIFYCYYSVSRPGSRDSAVGIATSASPGPGGWTDHGVVVQSGTGEGTSSHPFDISNAIDPSAIVVNGQGYLNFGSYWTGIWQVPLNWDLVSAATQADSKSARHLAFEPWAVFPRSKNPNPLYGDPTGGHPVEGAFISYHAPYYYLWYSWGKCCDFNSEHLPIRGKEYSIRVGRSSSPRGPFVDRDGEDLTRGGGEIIYGSNGDIYAPGGQGVLTVDGIDILYYHYLNRTISYAHKDARLGYNFLAYVDGWPVAL</sequence>
<comment type="catalytic activity">
    <reaction evidence="1 15">
        <text>Endohydrolysis of (1-&gt;5)-alpha-arabinofuranosidic linkages in (1-&gt;5)-arabinans.</text>
        <dbReference type="EC" id="3.2.1.99"/>
    </reaction>
</comment>
<gene>
    <name evidence="19" type="ORF">P168DRAFT_55079</name>
</gene>
<keyword evidence="6" id="KW-0964">Secreted</keyword>
<dbReference type="CDD" id="cd18831">
    <property type="entry name" value="GH43_AnAbnA-like"/>
    <property type="match status" value="1"/>
</dbReference>
<dbReference type="PANTHER" id="PTHR43301:SF4">
    <property type="entry name" value="ARABINAN ENDO-1,5-ALPHA-L-ARABINOSIDASE B"/>
    <property type="match status" value="1"/>
</dbReference>
<organism evidence="19 20">
    <name type="scientific">Aspergillus campestris (strain IBT 28561)</name>
    <dbReference type="NCBI Taxonomy" id="1392248"/>
    <lineage>
        <taxon>Eukaryota</taxon>
        <taxon>Fungi</taxon>
        <taxon>Dikarya</taxon>
        <taxon>Ascomycota</taxon>
        <taxon>Pezizomycotina</taxon>
        <taxon>Eurotiomycetes</taxon>
        <taxon>Eurotiomycetidae</taxon>
        <taxon>Eurotiales</taxon>
        <taxon>Aspergillaceae</taxon>
        <taxon>Aspergillus</taxon>
        <taxon>Aspergillus subgen. Circumdati</taxon>
    </lineage>
</organism>
<comment type="pathway">
    <text evidence="3 15">Glycan metabolism; L-arabinan degradation.</text>
</comment>
<dbReference type="GO" id="GO:0045493">
    <property type="term" value="P:xylan catabolic process"/>
    <property type="evidence" value="ECO:0007669"/>
    <property type="project" value="UniProtKB-KW"/>
</dbReference>
<dbReference type="EC" id="3.2.1.99" evidence="5 15"/>
<evidence type="ECO:0000256" key="18">
    <source>
        <dbReference type="SAM" id="Phobius"/>
    </source>
</evidence>
<evidence type="ECO:0000256" key="7">
    <source>
        <dbReference type="ARBA" id="ARBA00022651"/>
    </source>
</evidence>
<evidence type="ECO:0000256" key="17">
    <source>
        <dbReference type="PIRSR" id="PIRSR606710-2"/>
    </source>
</evidence>
<evidence type="ECO:0000256" key="11">
    <source>
        <dbReference type="ARBA" id="ARBA00023277"/>
    </source>
</evidence>
<evidence type="ECO:0000256" key="9">
    <source>
        <dbReference type="ARBA" id="ARBA00022801"/>
    </source>
</evidence>
<feature type="active site" description="Proton acceptor" evidence="16">
    <location>
        <position position="79"/>
    </location>
</feature>
<evidence type="ECO:0000256" key="14">
    <source>
        <dbReference type="ARBA" id="ARBA00025221"/>
    </source>
</evidence>
<dbReference type="RefSeq" id="XP_024690329.1">
    <property type="nucleotide sequence ID" value="XM_024842003.1"/>
</dbReference>
<dbReference type="AlphaFoldDB" id="A0A2I1CVV0"/>
<comment type="caution">
    <text evidence="19">The sequence shown here is derived from an EMBL/GenBank/DDBJ whole genome shotgun (WGS) entry which is preliminary data.</text>
</comment>
<reference evidence="19" key="1">
    <citation type="submission" date="2016-12" db="EMBL/GenBank/DDBJ databases">
        <title>The genomes of Aspergillus section Nigri reveals drivers in fungal speciation.</title>
        <authorList>
            <consortium name="DOE Joint Genome Institute"/>
            <person name="Vesth T.C."/>
            <person name="Nybo J."/>
            <person name="Theobald S."/>
            <person name="Brandl J."/>
            <person name="Frisvad J.C."/>
            <person name="Nielsen K.F."/>
            <person name="Lyhne E.K."/>
            <person name="Kogle M.E."/>
            <person name="Kuo A."/>
            <person name="Riley R."/>
            <person name="Clum A."/>
            <person name="Nolan M."/>
            <person name="Lipzen A."/>
            <person name="Salamov A."/>
            <person name="Henrissat B."/>
            <person name="Wiebenga A."/>
            <person name="De vries R.P."/>
            <person name="Grigoriev I.V."/>
            <person name="Mortensen U.H."/>
            <person name="Andersen M.R."/>
            <person name="Baker S.E."/>
        </authorList>
    </citation>
    <scope>NUCLEOTIDE SEQUENCE</scope>
    <source>
        <strain evidence="19">IBT 28561</strain>
    </source>
</reference>
<evidence type="ECO:0000256" key="6">
    <source>
        <dbReference type="ARBA" id="ARBA00022525"/>
    </source>
</evidence>
<evidence type="ECO:0000256" key="12">
    <source>
        <dbReference type="ARBA" id="ARBA00023295"/>
    </source>
</evidence>
<dbReference type="UniPathway" id="UPA00667"/>
<dbReference type="InterPro" id="IPR023296">
    <property type="entry name" value="Glyco_hydro_beta-prop_sf"/>
</dbReference>